<dbReference type="Proteomes" id="UP001501588">
    <property type="component" value="Unassembled WGS sequence"/>
</dbReference>
<sequence>MHDDQDDRLAAACARLAREKGWPDEERERLIALLADEERRRALYDHPRRMEFLGRALAEMLGGQGGTGRTTVADPDEVEARVVALMMADGLAPPG</sequence>
<evidence type="ECO:0000313" key="2">
    <source>
        <dbReference type="Proteomes" id="UP001501588"/>
    </source>
</evidence>
<keyword evidence="2" id="KW-1185">Reference proteome</keyword>
<gene>
    <name evidence="1" type="ORF">GCM10009416_14680</name>
</gene>
<dbReference type="RefSeq" id="WP_343894541.1">
    <property type="nucleotide sequence ID" value="NZ_BAAAFZ010000014.1"/>
</dbReference>
<protein>
    <recommendedName>
        <fullName evidence="3">Tetrapyrrole biosynthesis glutamyl-tRNA reductase dimerisation domain-containing protein</fullName>
    </recommendedName>
</protein>
<evidence type="ECO:0000313" key="1">
    <source>
        <dbReference type="EMBL" id="GAA0577140.1"/>
    </source>
</evidence>
<accession>A0ABP3Q084</accession>
<reference evidence="2" key="1">
    <citation type="journal article" date="2019" name="Int. J. Syst. Evol. Microbiol.">
        <title>The Global Catalogue of Microorganisms (GCM) 10K type strain sequencing project: providing services to taxonomists for standard genome sequencing and annotation.</title>
        <authorList>
            <consortium name="The Broad Institute Genomics Platform"/>
            <consortium name="The Broad Institute Genome Sequencing Center for Infectious Disease"/>
            <person name="Wu L."/>
            <person name="Ma J."/>
        </authorList>
    </citation>
    <scope>NUCLEOTIDE SEQUENCE [LARGE SCALE GENOMIC DNA]</scope>
    <source>
        <strain evidence="2">JCM 9933</strain>
    </source>
</reference>
<proteinExistence type="predicted"/>
<organism evidence="1 2">
    <name type="scientific">Craurococcus roseus</name>
    <dbReference type="NCBI Taxonomy" id="77585"/>
    <lineage>
        <taxon>Bacteria</taxon>
        <taxon>Pseudomonadati</taxon>
        <taxon>Pseudomonadota</taxon>
        <taxon>Alphaproteobacteria</taxon>
        <taxon>Acetobacterales</taxon>
        <taxon>Acetobacteraceae</taxon>
        <taxon>Craurococcus</taxon>
    </lineage>
</organism>
<evidence type="ECO:0008006" key="3">
    <source>
        <dbReference type="Google" id="ProtNLM"/>
    </source>
</evidence>
<dbReference type="EMBL" id="BAAAFZ010000014">
    <property type="protein sequence ID" value="GAA0577140.1"/>
    <property type="molecule type" value="Genomic_DNA"/>
</dbReference>
<name>A0ABP3Q084_9PROT</name>
<comment type="caution">
    <text evidence="1">The sequence shown here is derived from an EMBL/GenBank/DDBJ whole genome shotgun (WGS) entry which is preliminary data.</text>
</comment>